<evidence type="ECO:0000256" key="1">
    <source>
        <dbReference type="SAM" id="Phobius"/>
    </source>
</evidence>
<evidence type="ECO:0000313" key="6">
    <source>
        <dbReference type="Proteomes" id="UP000287176"/>
    </source>
</evidence>
<dbReference type="EMBL" id="QNZK01000080">
    <property type="protein sequence ID" value="RTZ86857.1"/>
    <property type="molecule type" value="Genomic_DNA"/>
</dbReference>
<evidence type="ECO:0000313" key="4">
    <source>
        <dbReference type="EMBL" id="RTZ86857.1"/>
    </source>
</evidence>
<organism evidence="2 5">
    <name type="scientific">SAR324 cluster bacterium</name>
    <dbReference type="NCBI Taxonomy" id="2024889"/>
    <lineage>
        <taxon>Bacteria</taxon>
        <taxon>Deltaproteobacteria</taxon>
        <taxon>SAR324 cluster</taxon>
    </lineage>
</organism>
<dbReference type="Gene3D" id="3.55.40.10">
    <property type="entry name" value="minor pseudopilin epsh domain"/>
    <property type="match status" value="1"/>
</dbReference>
<proteinExistence type="predicted"/>
<dbReference type="EMBL" id="QNZI01000144">
    <property type="protein sequence ID" value="RTZ84701.1"/>
    <property type="molecule type" value="Genomic_DNA"/>
</dbReference>
<evidence type="ECO:0000313" key="2">
    <source>
        <dbReference type="EMBL" id="RTZ81298.1"/>
    </source>
</evidence>
<dbReference type="EMBL" id="QNZM01000115">
    <property type="protein sequence ID" value="RTZ81298.1"/>
    <property type="molecule type" value="Genomic_DNA"/>
</dbReference>
<keyword evidence="1" id="KW-0812">Transmembrane</keyword>
<dbReference type="SUPFAM" id="SSF54523">
    <property type="entry name" value="Pili subunits"/>
    <property type="match status" value="1"/>
</dbReference>
<keyword evidence="1" id="KW-1133">Transmembrane helix</keyword>
<dbReference type="Proteomes" id="UP000287176">
    <property type="component" value="Unassembled WGS sequence"/>
</dbReference>
<dbReference type="AlphaFoldDB" id="A0A432GCC9"/>
<evidence type="ECO:0000313" key="5">
    <source>
        <dbReference type="Proteomes" id="UP000286732"/>
    </source>
</evidence>
<evidence type="ECO:0008006" key="7">
    <source>
        <dbReference type="Google" id="ProtNLM"/>
    </source>
</evidence>
<keyword evidence="1" id="KW-0472">Membrane</keyword>
<dbReference type="InterPro" id="IPR012902">
    <property type="entry name" value="N_methyl_site"/>
</dbReference>
<feature type="transmembrane region" description="Helical" evidence="1">
    <location>
        <begin position="49"/>
        <end position="71"/>
    </location>
</feature>
<gene>
    <name evidence="3" type="ORF">DSY94_05430</name>
    <name evidence="4" type="ORF">DSY96_02185</name>
    <name evidence="2" type="ORF">DSY98_02985</name>
</gene>
<reference evidence="5 6" key="1">
    <citation type="submission" date="2018-06" db="EMBL/GenBank/DDBJ databases">
        <title>Combined omics and stable isotope probing to characterize newly discovered Mariana Back-Arc vent microbial communities.</title>
        <authorList>
            <person name="Trembath-Reichert E."/>
            <person name="Huber J.A."/>
        </authorList>
    </citation>
    <scope>NUCLEOTIDE SEQUENCE [LARGE SCALE GENOMIC DNA]</scope>
    <source>
        <strain evidence="3">MAG 24</strain>
        <strain evidence="4">MAG 58</strain>
        <strain evidence="2">MAG 63_2</strain>
    </source>
</reference>
<accession>A0A432GCC9</accession>
<dbReference type="InterPro" id="IPR045584">
    <property type="entry name" value="Pilin-like"/>
</dbReference>
<dbReference type="Pfam" id="PF07963">
    <property type="entry name" value="N_methyl"/>
    <property type="match status" value="1"/>
</dbReference>
<evidence type="ECO:0000313" key="3">
    <source>
        <dbReference type="EMBL" id="RTZ84701.1"/>
    </source>
</evidence>
<dbReference type="Proteomes" id="UP000287917">
    <property type="component" value="Unassembled WGS sequence"/>
</dbReference>
<sequence length="206" mass="23402">MKLFHLVRMVWMEERIWMQISIPAICKRFSYRASGVSSQRPKGFTFLEILVVLTLGILLMGMVVPQFFALFSKAHESEFKHLSSVLKMLRNDAVLKSTAYCLLFDLKTQQMMTTEEDESGKCGKDILDNPKVLKPHDFPEDLSLSTAKLVGDEFSSSGTASDLLEVHINRSGFVSPFFLVYSLHDSSKSWIIESKGIMGKLQLREQ</sequence>
<protein>
    <recommendedName>
        <fullName evidence="7">Prepilin-type N-terminal cleavage/methylation domain-containing protein</fullName>
    </recommendedName>
</protein>
<comment type="caution">
    <text evidence="2">The sequence shown here is derived from an EMBL/GenBank/DDBJ whole genome shotgun (WGS) entry which is preliminary data.</text>
</comment>
<dbReference type="Proteomes" id="UP000286732">
    <property type="component" value="Unassembled WGS sequence"/>
</dbReference>
<name>A0A432GCC9_9DELT</name>